<dbReference type="Gene3D" id="2.60.120.370">
    <property type="entry name" value="YhcH/YjgK/YiaL"/>
    <property type="match status" value="1"/>
</dbReference>
<dbReference type="SUPFAM" id="SSF51197">
    <property type="entry name" value="Clavaminate synthase-like"/>
    <property type="match status" value="1"/>
</dbReference>
<dbReference type="RefSeq" id="WP_005845410.1">
    <property type="nucleotide sequence ID" value="NZ_JBHLZF010000002.1"/>
</dbReference>
<comment type="caution">
    <text evidence="2">The sequence shown here is derived from an EMBL/GenBank/DDBJ whole genome shotgun (WGS) entry which is preliminary data.</text>
</comment>
<organism evidence="2 3">
    <name type="scientific">Hallella seregens ATCC 51272</name>
    <dbReference type="NCBI Taxonomy" id="1336250"/>
    <lineage>
        <taxon>Bacteria</taxon>
        <taxon>Pseudomonadati</taxon>
        <taxon>Bacteroidota</taxon>
        <taxon>Bacteroidia</taxon>
        <taxon>Bacteroidales</taxon>
        <taxon>Prevotellaceae</taxon>
        <taxon>Hallella</taxon>
    </lineage>
</organism>
<feature type="chain" id="PRO_5046712122" evidence="1">
    <location>
        <begin position="20"/>
        <end position="207"/>
    </location>
</feature>
<keyword evidence="1" id="KW-0732">Signal</keyword>
<reference evidence="2 3" key="1">
    <citation type="submission" date="2024-09" db="EMBL/GenBank/DDBJ databases">
        <authorList>
            <person name="Sun Q."/>
            <person name="Mori K."/>
        </authorList>
    </citation>
    <scope>NUCLEOTIDE SEQUENCE [LARGE SCALE GENOMIC DNA]</scope>
    <source>
        <strain evidence="2 3">ATCC 51272</strain>
    </source>
</reference>
<dbReference type="Pfam" id="PF04074">
    <property type="entry name" value="DUF386"/>
    <property type="match status" value="1"/>
</dbReference>
<evidence type="ECO:0000313" key="2">
    <source>
        <dbReference type="EMBL" id="MFB9898279.1"/>
    </source>
</evidence>
<dbReference type="InterPro" id="IPR004375">
    <property type="entry name" value="NanQ/TabA/YiaL"/>
</dbReference>
<evidence type="ECO:0000313" key="3">
    <source>
        <dbReference type="Proteomes" id="UP001589688"/>
    </source>
</evidence>
<proteinExistence type="predicted"/>
<evidence type="ECO:0000256" key="1">
    <source>
        <dbReference type="SAM" id="SignalP"/>
    </source>
</evidence>
<dbReference type="PANTHER" id="PTHR34986:SF1">
    <property type="entry name" value="PROTEIN YIAL"/>
    <property type="match status" value="1"/>
</dbReference>
<dbReference type="NCBIfam" id="TIGR00022">
    <property type="entry name" value="YhcH/YjgK/YiaL family protein"/>
    <property type="match status" value="1"/>
</dbReference>
<gene>
    <name evidence="2" type="ORF">ACFFK8_10880</name>
</gene>
<feature type="signal peptide" evidence="1">
    <location>
        <begin position="1"/>
        <end position="19"/>
    </location>
</feature>
<dbReference type="InterPro" id="IPR037012">
    <property type="entry name" value="NanQ/TabA/YiaL_sf"/>
</dbReference>
<keyword evidence="3" id="KW-1185">Reference proteome</keyword>
<dbReference type="Proteomes" id="UP001589688">
    <property type="component" value="Unassembled WGS sequence"/>
</dbReference>
<name>A0ABV5ZQ47_9BACT</name>
<dbReference type="PANTHER" id="PTHR34986">
    <property type="entry name" value="EVOLVED BETA-GALACTOSIDASE SUBUNIT BETA"/>
    <property type="match status" value="1"/>
</dbReference>
<sequence>MKKIMTLIVGALCSLALHAQGYYTQYYADKTLRSEAAEWVKSGAWRNGFTKASPHATVNAVDFYLQYRKNPAQWRALFEWVQQTDLLALPKGRTPIPGTTLVASVEDDENRDLARQRSESHYHHIDFQYVVRGTERFGLIDHYTSTPNTVYRPDVIHYDYDVARARFYDSRPDEFFIFFPGDWHIAKVKTDLPDQHIRVVVIKVDYK</sequence>
<accession>A0ABV5ZQ47</accession>
<protein>
    <submittedName>
        <fullName evidence="2">YhcH/YjgK/YiaL family protein</fullName>
    </submittedName>
</protein>
<dbReference type="EMBL" id="JBHLZF010000002">
    <property type="protein sequence ID" value="MFB9898279.1"/>
    <property type="molecule type" value="Genomic_DNA"/>
</dbReference>